<evidence type="ECO:0000256" key="4">
    <source>
        <dbReference type="RuleBase" id="RU003345"/>
    </source>
</evidence>
<dbReference type="RefSeq" id="WP_345353515.1">
    <property type="nucleotide sequence ID" value="NZ_BAABFB010000092.1"/>
</dbReference>
<gene>
    <name evidence="6" type="ORF">GCM10023094_56070</name>
</gene>
<evidence type="ECO:0000259" key="5">
    <source>
        <dbReference type="Pfam" id="PF00171"/>
    </source>
</evidence>
<accession>A0ABP8PT89</accession>
<sequence length="476" mass="49516">MNAAQILVGGKLVDSSSSARLDVVNPATEEKIGQIADANAADVDNAVSAAQAAARDASWAEATGAERAEYLRALAAAVNGKGEELAAAVTAQNGMPLTMSRYANDLLPADSYRYFATLAESFEQERVVPSLDGSTTIVRREPVGVAGLIVPWNGPHTLLSWKLGAALAAGCTAVIKAAPETSLDLVHFAEAVEEAGIPPGVINFVTGGAETGKLLVKHPGTAKIAFTGSTAAGKWIAEACGAALKPVTLELGGKSAAILLDDVDLTEFTANIPIVCIPNSGQICYSNTRILAPRSRYAEVLDAVAETARAIPVGDPLDAGTAAGPLVSERQLQRVNGYIEVGRQEGATLVAGGGRPSGLDRGFFVEPTVFGDVDNSMRIAREEIFGPVLTVLPYDDEADAVRIANDSEFGLGGVVFTCDPERGRDVARRVQTGTIGVNRYAIAMDAPFGGYKNSGLGRELGPEGLGAYLQTKSMYV</sequence>
<evidence type="ECO:0000256" key="1">
    <source>
        <dbReference type="ARBA" id="ARBA00009986"/>
    </source>
</evidence>
<dbReference type="CDD" id="cd07139">
    <property type="entry name" value="ALDH_AldA-Rv0768"/>
    <property type="match status" value="1"/>
</dbReference>
<keyword evidence="7" id="KW-1185">Reference proteome</keyword>
<dbReference type="Gene3D" id="3.40.605.10">
    <property type="entry name" value="Aldehyde Dehydrogenase, Chain A, domain 1"/>
    <property type="match status" value="1"/>
</dbReference>
<dbReference type="Pfam" id="PF00171">
    <property type="entry name" value="Aldedh"/>
    <property type="match status" value="1"/>
</dbReference>
<keyword evidence="2 4" id="KW-0560">Oxidoreductase</keyword>
<dbReference type="EMBL" id="BAABFB010000092">
    <property type="protein sequence ID" value="GAA4491515.1"/>
    <property type="molecule type" value="Genomic_DNA"/>
</dbReference>
<dbReference type="PANTHER" id="PTHR42804">
    <property type="entry name" value="ALDEHYDE DEHYDROGENASE"/>
    <property type="match status" value="1"/>
</dbReference>
<evidence type="ECO:0000313" key="6">
    <source>
        <dbReference type="EMBL" id="GAA4491515.1"/>
    </source>
</evidence>
<evidence type="ECO:0000256" key="2">
    <source>
        <dbReference type="ARBA" id="ARBA00023002"/>
    </source>
</evidence>
<comment type="caution">
    <text evidence="6">The sequence shown here is derived from an EMBL/GenBank/DDBJ whole genome shotgun (WGS) entry which is preliminary data.</text>
</comment>
<dbReference type="Proteomes" id="UP001501183">
    <property type="component" value="Unassembled WGS sequence"/>
</dbReference>
<dbReference type="SUPFAM" id="SSF53720">
    <property type="entry name" value="ALDH-like"/>
    <property type="match status" value="1"/>
</dbReference>
<proteinExistence type="inferred from homology"/>
<comment type="similarity">
    <text evidence="1 4">Belongs to the aldehyde dehydrogenase family.</text>
</comment>
<dbReference type="InterPro" id="IPR015590">
    <property type="entry name" value="Aldehyde_DH_dom"/>
</dbReference>
<dbReference type="InterPro" id="IPR016161">
    <property type="entry name" value="Ald_DH/histidinol_DH"/>
</dbReference>
<dbReference type="InterPro" id="IPR016163">
    <property type="entry name" value="Ald_DH_C"/>
</dbReference>
<feature type="active site" evidence="3">
    <location>
        <position position="250"/>
    </location>
</feature>
<evidence type="ECO:0000313" key="7">
    <source>
        <dbReference type="Proteomes" id="UP001501183"/>
    </source>
</evidence>
<protein>
    <submittedName>
        <fullName evidence="6">Aldehyde dehydrogenase</fullName>
    </submittedName>
</protein>
<dbReference type="PROSITE" id="PS00687">
    <property type="entry name" value="ALDEHYDE_DEHYDR_GLU"/>
    <property type="match status" value="1"/>
</dbReference>
<dbReference type="InterPro" id="IPR016162">
    <property type="entry name" value="Ald_DH_N"/>
</dbReference>
<evidence type="ECO:0000256" key="3">
    <source>
        <dbReference type="PROSITE-ProRule" id="PRU10007"/>
    </source>
</evidence>
<dbReference type="InterPro" id="IPR029510">
    <property type="entry name" value="Ald_DH_CS_GLU"/>
</dbReference>
<reference evidence="7" key="1">
    <citation type="journal article" date="2019" name="Int. J. Syst. Evol. Microbiol.">
        <title>The Global Catalogue of Microorganisms (GCM) 10K type strain sequencing project: providing services to taxonomists for standard genome sequencing and annotation.</title>
        <authorList>
            <consortium name="The Broad Institute Genomics Platform"/>
            <consortium name="The Broad Institute Genome Sequencing Center for Infectious Disease"/>
            <person name="Wu L."/>
            <person name="Ma J."/>
        </authorList>
    </citation>
    <scope>NUCLEOTIDE SEQUENCE [LARGE SCALE GENOMIC DNA]</scope>
    <source>
        <strain evidence="7">JCM 32206</strain>
    </source>
</reference>
<name>A0ABP8PT89_9NOCA</name>
<organism evidence="6 7">
    <name type="scientific">Rhodococcus olei</name>
    <dbReference type="NCBI Taxonomy" id="2161675"/>
    <lineage>
        <taxon>Bacteria</taxon>
        <taxon>Bacillati</taxon>
        <taxon>Actinomycetota</taxon>
        <taxon>Actinomycetes</taxon>
        <taxon>Mycobacteriales</taxon>
        <taxon>Nocardiaceae</taxon>
        <taxon>Rhodococcus</taxon>
    </lineage>
</organism>
<dbReference type="PANTHER" id="PTHR42804:SF1">
    <property type="entry name" value="ALDEHYDE DEHYDROGENASE-RELATED"/>
    <property type="match status" value="1"/>
</dbReference>
<feature type="domain" description="Aldehyde dehydrogenase" evidence="5">
    <location>
        <begin position="14"/>
        <end position="473"/>
    </location>
</feature>
<dbReference type="Gene3D" id="3.40.309.10">
    <property type="entry name" value="Aldehyde Dehydrogenase, Chain A, domain 2"/>
    <property type="match status" value="1"/>
</dbReference>